<gene>
    <name evidence="9" type="ORF">H7C19_08210</name>
</gene>
<sequence>MSLLRLSGTKWTLTGWYPNQWRPELSMELGVRIPPAVQPIPATVPGSVQTDLLAAGLLPDPFVGLNSQHCEWTAGREWCYETAFELPEDWSYERSELVFEGLDYAGCIQVNGELAAEFEGMFTPVRLDVTDRLYTNRPNSLKVVFYLPPEIDGQVGYSSRIRKLKSRFNYAWDWCPRMIATGIWRDAFLQGYRGAAIRDFYPRAVPEPHDAGTIDLQAELEVFHSGLYEWTCRVIDPGGAVAWENTEPVLLKAGKCRINGTARLAGVEWWWPNGMGAQPLYEVDWELRDSGGCDCGTVRKTVGFRTIEWLANPGAPAEALPYTAVVNGQRLFLKGVNWVPISPYYGSVTPEQYAKHLSKWVHMNVNLVRVWGGGIIEREAFYDYCNRNGLLVWQELLQSSSGLDNCPPDDPELLTVLSEAAKQAILEKRAHPSLLLWCGGNELMWEGFRPVDERHANMAMLGRLVRQLDPGRRFLPASASGPTFCASEEGFGQQVHHDVHGPWTYLGAVAHYAFFNRDDALLRSETGTAGASRASLIRSMRGSCRPWPPTADNAYWVHRGSWWIPWETISQAFGPWDVAAEADDQLESFVQCSRFLQKESLRYAAESTRRREPEASGFIVWMGNEPYPNNANTSVLEYDSAPKPAYYALKASFSPVHVSARYERVSYPSGERFRARLYLHREVHSGGPAECCYEIYDMTGTLLARQAAEVPSGETAAVWGEAEFAVADLPYQVFFLRLTARDEAERLLASNDYIFTVGQTCDYEPLRMLPQAEVVLDTDRRTGRVSLRNVSTVCAVEVWLSIPGHEGSGLFEHNGWLLLPGESSSTSWIGPAELLDGVAVDGFNVGSRGIPDKSR</sequence>
<feature type="domain" description="Beta-mannosidase-like galactose-binding" evidence="8">
    <location>
        <begin position="40"/>
        <end position="185"/>
    </location>
</feature>
<comment type="catalytic activity">
    <reaction evidence="1">
        <text>Hydrolysis of terminal, non-reducing beta-D-mannose residues in beta-D-mannosides.</text>
        <dbReference type="EC" id="3.2.1.25"/>
    </reaction>
</comment>
<dbReference type="EMBL" id="JACJVP010000011">
    <property type="protein sequence ID" value="MBB6670671.1"/>
    <property type="molecule type" value="Genomic_DNA"/>
</dbReference>
<evidence type="ECO:0000313" key="10">
    <source>
        <dbReference type="Proteomes" id="UP000547209"/>
    </source>
</evidence>
<evidence type="ECO:0000313" key="9">
    <source>
        <dbReference type="EMBL" id="MBB6670671.1"/>
    </source>
</evidence>
<keyword evidence="6" id="KW-0326">Glycosidase</keyword>
<dbReference type="AlphaFoldDB" id="A0A7X0RNK6"/>
<dbReference type="InterPro" id="IPR006103">
    <property type="entry name" value="Glyco_hydro_2_cat"/>
</dbReference>
<evidence type="ECO:0000256" key="6">
    <source>
        <dbReference type="ARBA" id="ARBA00023295"/>
    </source>
</evidence>
<dbReference type="InterPro" id="IPR050887">
    <property type="entry name" value="Beta-mannosidase_GH2"/>
</dbReference>
<dbReference type="InterPro" id="IPR013783">
    <property type="entry name" value="Ig-like_fold"/>
</dbReference>
<dbReference type="PANTHER" id="PTHR43730:SF1">
    <property type="entry name" value="BETA-MANNOSIDASE"/>
    <property type="match status" value="1"/>
</dbReference>
<dbReference type="Gene3D" id="3.20.20.80">
    <property type="entry name" value="Glycosidases"/>
    <property type="match status" value="1"/>
</dbReference>
<dbReference type="SUPFAM" id="SSF49785">
    <property type="entry name" value="Galactose-binding domain-like"/>
    <property type="match status" value="1"/>
</dbReference>
<evidence type="ECO:0000259" key="8">
    <source>
        <dbReference type="Pfam" id="PF22666"/>
    </source>
</evidence>
<reference evidence="9 10" key="1">
    <citation type="submission" date="2020-08" db="EMBL/GenBank/DDBJ databases">
        <title>Cohnella phylogeny.</title>
        <authorList>
            <person name="Dunlap C."/>
        </authorList>
    </citation>
    <scope>NUCLEOTIDE SEQUENCE [LARGE SCALE GENOMIC DNA]</scope>
    <source>
        <strain evidence="9 10">DSM 28246</strain>
    </source>
</reference>
<organism evidence="9 10">
    <name type="scientific">Cohnella nanjingensis</name>
    <dbReference type="NCBI Taxonomy" id="1387779"/>
    <lineage>
        <taxon>Bacteria</taxon>
        <taxon>Bacillati</taxon>
        <taxon>Bacillota</taxon>
        <taxon>Bacilli</taxon>
        <taxon>Bacillales</taxon>
        <taxon>Paenibacillaceae</taxon>
        <taxon>Cohnella</taxon>
    </lineage>
</organism>
<evidence type="ECO:0000256" key="2">
    <source>
        <dbReference type="ARBA" id="ARBA00007401"/>
    </source>
</evidence>
<dbReference type="GO" id="GO:0005975">
    <property type="term" value="P:carbohydrate metabolic process"/>
    <property type="evidence" value="ECO:0007669"/>
    <property type="project" value="InterPro"/>
</dbReference>
<dbReference type="InterPro" id="IPR008979">
    <property type="entry name" value="Galactose-bd-like_sf"/>
</dbReference>
<dbReference type="Pfam" id="PF22666">
    <property type="entry name" value="Glyco_hydro_2_N2"/>
    <property type="match status" value="1"/>
</dbReference>
<evidence type="ECO:0000256" key="5">
    <source>
        <dbReference type="ARBA" id="ARBA00022801"/>
    </source>
</evidence>
<dbReference type="EC" id="3.2.1.25" evidence="3"/>
<protein>
    <recommendedName>
        <fullName evidence="3">beta-mannosidase</fullName>
        <ecNumber evidence="3">3.2.1.25</ecNumber>
    </recommendedName>
</protein>
<evidence type="ECO:0000256" key="3">
    <source>
        <dbReference type="ARBA" id="ARBA00012754"/>
    </source>
</evidence>
<comment type="caution">
    <text evidence="9">The sequence shown here is derived from an EMBL/GenBank/DDBJ whole genome shotgun (WGS) entry which is preliminary data.</text>
</comment>
<evidence type="ECO:0000256" key="4">
    <source>
        <dbReference type="ARBA" id="ARBA00022729"/>
    </source>
</evidence>
<keyword evidence="5" id="KW-0378">Hydrolase</keyword>
<accession>A0A7X0RNK6</accession>
<dbReference type="GO" id="GO:0006516">
    <property type="term" value="P:glycoprotein catabolic process"/>
    <property type="evidence" value="ECO:0007669"/>
    <property type="project" value="TreeGrafter"/>
</dbReference>
<dbReference type="PANTHER" id="PTHR43730">
    <property type="entry name" value="BETA-MANNOSIDASE"/>
    <property type="match status" value="1"/>
</dbReference>
<name>A0A7X0RNK6_9BACL</name>
<comment type="similarity">
    <text evidence="2">Belongs to the glycosyl hydrolase 2 family.</text>
</comment>
<dbReference type="Gene3D" id="2.60.120.260">
    <property type="entry name" value="Galactose-binding domain-like"/>
    <property type="match status" value="1"/>
</dbReference>
<dbReference type="RefSeq" id="WP_185142162.1">
    <property type="nucleotide sequence ID" value="NZ_JACJVP010000011.1"/>
</dbReference>
<keyword evidence="4" id="KW-0732">Signal</keyword>
<feature type="domain" description="Glycoside hydrolase family 2 catalytic" evidence="7">
    <location>
        <begin position="325"/>
        <end position="472"/>
    </location>
</feature>
<dbReference type="InterPro" id="IPR017853">
    <property type="entry name" value="GH"/>
</dbReference>
<dbReference type="Proteomes" id="UP000547209">
    <property type="component" value="Unassembled WGS sequence"/>
</dbReference>
<evidence type="ECO:0000256" key="1">
    <source>
        <dbReference type="ARBA" id="ARBA00000829"/>
    </source>
</evidence>
<keyword evidence="10" id="KW-1185">Reference proteome</keyword>
<dbReference type="GO" id="GO:0004567">
    <property type="term" value="F:beta-mannosidase activity"/>
    <property type="evidence" value="ECO:0007669"/>
    <property type="project" value="UniProtKB-EC"/>
</dbReference>
<dbReference type="Gene3D" id="2.60.40.10">
    <property type="entry name" value="Immunoglobulins"/>
    <property type="match status" value="1"/>
</dbReference>
<dbReference type="InterPro" id="IPR054593">
    <property type="entry name" value="Beta-mannosidase-like_N2"/>
</dbReference>
<dbReference type="SUPFAM" id="SSF51445">
    <property type="entry name" value="(Trans)glycosidases"/>
    <property type="match status" value="1"/>
</dbReference>
<evidence type="ECO:0000259" key="7">
    <source>
        <dbReference type="Pfam" id="PF02836"/>
    </source>
</evidence>
<dbReference type="InterPro" id="IPR036156">
    <property type="entry name" value="Beta-gal/glucu_dom_sf"/>
</dbReference>
<dbReference type="SUPFAM" id="SSF49303">
    <property type="entry name" value="beta-Galactosidase/glucuronidase domain"/>
    <property type="match status" value="1"/>
</dbReference>
<dbReference type="Pfam" id="PF02836">
    <property type="entry name" value="Glyco_hydro_2_C"/>
    <property type="match status" value="1"/>
</dbReference>
<proteinExistence type="inferred from homology"/>